<dbReference type="InterPro" id="IPR004393">
    <property type="entry name" value="NadC"/>
</dbReference>
<evidence type="ECO:0000256" key="1">
    <source>
        <dbReference type="ARBA" id="ARBA00003237"/>
    </source>
</evidence>
<dbReference type="PANTHER" id="PTHR32179:SF3">
    <property type="entry name" value="NICOTINATE-NUCLEOTIDE PYROPHOSPHORYLASE [CARBOXYLATING]"/>
    <property type="match status" value="1"/>
</dbReference>
<proteinExistence type="inferred from homology"/>
<dbReference type="PIRSF" id="PIRSF006250">
    <property type="entry name" value="NadC_ModD"/>
    <property type="match status" value="1"/>
</dbReference>
<evidence type="ECO:0000256" key="9">
    <source>
        <dbReference type="ARBA" id="ARBA00047445"/>
    </source>
</evidence>
<evidence type="ECO:0000313" key="13">
    <source>
        <dbReference type="EMBL" id="GAA2030561.1"/>
    </source>
</evidence>
<dbReference type="InterPro" id="IPR022412">
    <property type="entry name" value="Quinolinate_PRibosylTrfase_N"/>
</dbReference>
<reference evidence="13 14" key="1">
    <citation type="journal article" date="2019" name="Int. J. Syst. Evol. Microbiol.">
        <title>The Global Catalogue of Microorganisms (GCM) 10K type strain sequencing project: providing services to taxonomists for standard genome sequencing and annotation.</title>
        <authorList>
            <consortium name="The Broad Institute Genomics Platform"/>
            <consortium name="The Broad Institute Genome Sequencing Center for Infectious Disease"/>
            <person name="Wu L."/>
            <person name="Ma J."/>
        </authorList>
    </citation>
    <scope>NUCLEOTIDE SEQUENCE [LARGE SCALE GENOMIC DNA]</scope>
    <source>
        <strain evidence="13 14">JCM 16014</strain>
    </source>
</reference>
<gene>
    <name evidence="13" type="primary">nadC_1</name>
    <name evidence="13" type="ORF">GCM10009839_32880</name>
</gene>
<evidence type="ECO:0000256" key="3">
    <source>
        <dbReference type="ARBA" id="ARBA00009400"/>
    </source>
</evidence>
<accession>A0ABN2U6B2</accession>
<comment type="pathway">
    <text evidence="2">Cofactor biosynthesis; NAD(+) biosynthesis; nicotinate D-ribonucleotide from quinolinate: step 1/1.</text>
</comment>
<dbReference type="InterPro" id="IPR037128">
    <property type="entry name" value="Quinolinate_PRibosylTase_N_sf"/>
</dbReference>
<dbReference type="InterPro" id="IPR027277">
    <property type="entry name" value="NadC/ModD"/>
</dbReference>
<dbReference type="InterPro" id="IPR036068">
    <property type="entry name" value="Nicotinate_pribotase-like_C"/>
</dbReference>
<keyword evidence="6 10" id="KW-0328">Glycosyltransferase</keyword>
<comment type="caution">
    <text evidence="13">The sequence shown here is derived from an EMBL/GenBank/DDBJ whole genome shotgun (WGS) entry which is preliminary data.</text>
</comment>
<keyword evidence="7 10" id="KW-0808">Transferase</keyword>
<protein>
    <recommendedName>
        <fullName evidence="4">nicotinate-nucleotide diphosphorylase (carboxylating)</fullName>
        <ecNumber evidence="4">2.4.2.19</ecNumber>
    </recommendedName>
    <alternativeName>
        <fullName evidence="8">Quinolinate phosphoribosyltransferase [decarboxylating]</fullName>
    </alternativeName>
</protein>
<dbReference type="SUPFAM" id="SSF51690">
    <property type="entry name" value="Nicotinate/Quinolinate PRTase C-terminal domain-like"/>
    <property type="match status" value="1"/>
</dbReference>
<evidence type="ECO:0000259" key="11">
    <source>
        <dbReference type="Pfam" id="PF01729"/>
    </source>
</evidence>
<evidence type="ECO:0000313" key="14">
    <source>
        <dbReference type="Proteomes" id="UP001500751"/>
    </source>
</evidence>
<keyword evidence="5" id="KW-0662">Pyridine nucleotide biosynthesis</keyword>
<dbReference type="Gene3D" id="3.20.20.70">
    <property type="entry name" value="Aldolase class I"/>
    <property type="match status" value="1"/>
</dbReference>
<comment type="similarity">
    <text evidence="3 10">Belongs to the NadC/ModD family.</text>
</comment>
<dbReference type="Pfam" id="PF02749">
    <property type="entry name" value="QRPTase_N"/>
    <property type="match status" value="1"/>
</dbReference>
<evidence type="ECO:0000256" key="4">
    <source>
        <dbReference type="ARBA" id="ARBA00011944"/>
    </source>
</evidence>
<dbReference type="Proteomes" id="UP001500751">
    <property type="component" value="Unassembled WGS sequence"/>
</dbReference>
<name>A0ABN2U6B2_9ACTN</name>
<evidence type="ECO:0000259" key="12">
    <source>
        <dbReference type="Pfam" id="PF02749"/>
    </source>
</evidence>
<evidence type="ECO:0000256" key="7">
    <source>
        <dbReference type="ARBA" id="ARBA00022679"/>
    </source>
</evidence>
<dbReference type="Pfam" id="PF01729">
    <property type="entry name" value="QRPTase_C"/>
    <property type="match status" value="1"/>
</dbReference>
<comment type="function">
    <text evidence="1">Involved in the catabolism of quinolinic acid (QA).</text>
</comment>
<dbReference type="PANTHER" id="PTHR32179">
    <property type="entry name" value="NICOTINATE-NUCLEOTIDE PYROPHOSPHORYLASE [CARBOXYLATING]"/>
    <property type="match status" value="1"/>
</dbReference>
<evidence type="ECO:0000256" key="6">
    <source>
        <dbReference type="ARBA" id="ARBA00022676"/>
    </source>
</evidence>
<dbReference type="Gene3D" id="3.90.1170.20">
    <property type="entry name" value="Quinolinate phosphoribosyl transferase, N-terminal domain"/>
    <property type="match status" value="1"/>
</dbReference>
<feature type="domain" description="Quinolinate phosphoribosyl transferase C-terminal" evidence="11">
    <location>
        <begin position="128"/>
        <end position="321"/>
    </location>
</feature>
<dbReference type="CDD" id="cd01572">
    <property type="entry name" value="QPRTase"/>
    <property type="match status" value="1"/>
</dbReference>
<sequence length="333" mass="34951">MDDPASRAGTEEPAMKIAEFPVSAARASVAAALTEDMAADDITTLWSVPADLIATAEVSTRQPGVVAGLPVVPEVFARTDPQVQVESLVADGARVQAGDVLVRLTGPARSLITAERTVLNFLQRLCGIATFTDRFVQAVAGTPARILDTRKTAPGLRALDKYAVTVGGGSNHRLSLAAMVLLKENHIAAAGGVTAAIEAVRKGMAESGTRVPIEVEVQTVAEAWEALEALEPLEAPVALETLKTLNALETGVGWLLLDNMEPADIEEVVRVRAGRPGGAEILLEASGNVTLDRVRTIADTGVDLISIGALTHSAPALDLTMLIALDEDRPRLR</sequence>
<dbReference type="InterPro" id="IPR002638">
    <property type="entry name" value="Quinolinate_PRibosylTrfase_C"/>
</dbReference>
<evidence type="ECO:0000256" key="10">
    <source>
        <dbReference type="PIRNR" id="PIRNR006250"/>
    </source>
</evidence>
<feature type="domain" description="Quinolinate phosphoribosyl transferase N-terminal" evidence="12">
    <location>
        <begin position="41"/>
        <end position="126"/>
    </location>
</feature>
<evidence type="ECO:0000256" key="2">
    <source>
        <dbReference type="ARBA" id="ARBA00004893"/>
    </source>
</evidence>
<comment type="catalytic activity">
    <reaction evidence="9">
        <text>nicotinate beta-D-ribonucleotide + CO2 + diphosphate = quinolinate + 5-phospho-alpha-D-ribose 1-diphosphate + 2 H(+)</text>
        <dbReference type="Rhea" id="RHEA:12733"/>
        <dbReference type="ChEBI" id="CHEBI:15378"/>
        <dbReference type="ChEBI" id="CHEBI:16526"/>
        <dbReference type="ChEBI" id="CHEBI:29959"/>
        <dbReference type="ChEBI" id="CHEBI:33019"/>
        <dbReference type="ChEBI" id="CHEBI:57502"/>
        <dbReference type="ChEBI" id="CHEBI:58017"/>
        <dbReference type="EC" id="2.4.2.19"/>
    </reaction>
</comment>
<dbReference type="InterPro" id="IPR013785">
    <property type="entry name" value="Aldolase_TIM"/>
</dbReference>
<evidence type="ECO:0000256" key="8">
    <source>
        <dbReference type="ARBA" id="ARBA00033102"/>
    </source>
</evidence>
<dbReference type="EC" id="2.4.2.19" evidence="4"/>
<organism evidence="13 14">
    <name type="scientific">Catenulispora yoronensis</name>
    <dbReference type="NCBI Taxonomy" id="450799"/>
    <lineage>
        <taxon>Bacteria</taxon>
        <taxon>Bacillati</taxon>
        <taxon>Actinomycetota</taxon>
        <taxon>Actinomycetes</taxon>
        <taxon>Catenulisporales</taxon>
        <taxon>Catenulisporaceae</taxon>
        <taxon>Catenulispora</taxon>
    </lineage>
</organism>
<keyword evidence="14" id="KW-1185">Reference proteome</keyword>
<dbReference type="SUPFAM" id="SSF54675">
    <property type="entry name" value="Nicotinate/Quinolinate PRTase N-terminal domain-like"/>
    <property type="match status" value="1"/>
</dbReference>
<evidence type="ECO:0000256" key="5">
    <source>
        <dbReference type="ARBA" id="ARBA00022642"/>
    </source>
</evidence>
<dbReference type="NCBIfam" id="TIGR00078">
    <property type="entry name" value="nadC"/>
    <property type="match status" value="1"/>
</dbReference>
<dbReference type="EMBL" id="BAAAQN010000016">
    <property type="protein sequence ID" value="GAA2030561.1"/>
    <property type="molecule type" value="Genomic_DNA"/>
</dbReference>